<evidence type="ECO:0000313" key="2">
    <source>
        <dbReference type="Proteomes" id="UP000807371"/>
    </source>
</evidence>
<accession>A0ABS0NQ77</accession>
<dbReference type="RefSeq" id="WP_197990661.1">
    <property type="nucleotide sequence ID" value="NZ_JACYXC010000001.1"/>
</dbReference>
<name>A0ABS0NQ77_9ACTN</name>
<sequence length="250" mass="28221">MTTEPQRLSLRVVVPPLGSRQGTVECRPVVDGRDVLADVFDEGPAGDPRYLLGPDAPLRATDTPREVRLAEAECTEGCCGAVYVTIKREGRRVIWSGWRNPDEDDLDLPEFRFDVEQYEAEVGRASTDHGWEWPARTVARLLEERLRGHADLLAAWECELGAVSAWHWEPDRINVFLFHPRRSAIREGRPWLQFRMTLPVSGDDPAGQADRLAARLTAEDPCEIAEVSGGSQEFARRLGYPWPGPRRRRA</sequence>
<organism evidence="1 2">
    <name type="scientific">Streptomyces pactum</name>
    <dbReference type="NCBI Taxonomy" id="68249"/>
    <lineage>
        <taxon>Bacteria</taxon>
        <taxon>Bacillati</taxon>
        <taxon>Actinomycetota</taxon>
        <taxon>Actinomycetes</taxon>
        <taxon>Kitasatosporales</taxon>
        <taxon>Streptomycetaceae</taxon>
        <taxon>Streptomyces</taxon>
    </lineage>
</organism>
<keyword evidence="2" id="KW-1185">Reference proteome</keyword>
<dbReference type="EMBL" id="JACYXC010000001">
    <property type="protein sequence ID" value="MBH5337357.1"/>
    <property type="molecule type" value="Genomic_DNA"/>
</dbReference>
<comment type="caution">
    <text evidence="1">The sequence shown here is derived from an EMBL/GenBank/DDBJ whole genome shotgun (WGS) entry which is preliminary data.</text>
</comment>
<evidence type="ECO:0000313" key="1">
    <source>
        <dbReference type="EMBL" id="MBH5337357.1"/>
    </source>
</evidence>
<reference evidence="1 2" key="1">
    <citation type="submission" date="2020-09" db="EMBL/GenBank/DDBJ databases">
        <title>Biosynthesis of the nuclear factor of activated T cells inhibitor NFAT-133 and its congeners in Streptomyces pactum.</title>
        <authorList>
            <person name="Zhou W."/>
            <person name="Posri P."/>
            <person name="Abugrain M.E."/>
            <person name="Weisberg A.J."/>
            <person name="Chang J.H."/>
            <person name="Mahmud T."/>
        </authorList>
    </citation>
    <scope>NUCLEOTIDE SEQUENCE [LARGE SCALE GENOMIC DNA]</scope>
    <source>
        <strain evidence="1 2">ATCC 27456</strain>
    </source>
</reference>
<proteinExistence type="predicted"/>
<dbReference type="Proteomes" id="UP000807371">
    <property type="component" value="Unassembled WGS sequence"/>
</dbReference>
<protein>
    <recommendedName>
        <fullName evidence="3">N-acetyltransferase</fullName>
    </recommendedName>
</protein>
<evidence type="ECO:0008006" key="3">
    <source>
        <dbReference type="Google" id="ProtNLM"/>
    </source>
</evidence>
<gene>
    <name evidence="1" type="ORF">IHE55_22385</name>
</gene>